<sequence length="258" mass="29089">MAAPPRLRPSAAFAVALASLMSGARAAQEGTLNRGVLSLAVPDLDSLYDAKWHLKEALRLLKFVEGFPGKWLGEVVHTTVTERIQPIFGSQRAPTIQQTITNWACKIYWASMARLKEIDVHVQGAAYKLAGGRLPESLEQGLEWSLEQVYEDQVIRGSRKCPERLPTDRTVSLRKFDAKFKKIALLEDQLEDQNRNIDLEQVLPYHVVPTDKRAEVVEDQTFAQASDRWRQAINFIDEAIRKGRTDKIDSALGVLLDR</sequence>
<reference evidence="2" key="1">
    <citation type="submission" date="2021-01" db="EMBL/GenBank/DDBJ databases">
        <authorList>
            <person name="Corre E."/>
            <person name="Pelletier E."/>
            <person name="Niang G."/>
            <person name="Scheremetjew M."/>
            <person name="Finn R."/>
            <person name="Kale V."/>
            <person name="Holt S."/>
            <person name="Cochrane G."/>
            <person name="Meng A."/>
            <person name="Brown T."/>
            <person name="Cohen L."/>
        </authorList>
    </citation>
    <scope>NUCLEOTIDE SEQUENCE</scope>
    <source>
        <strain evidence="2">RCC3387</strain>
    </source>
</reference>
<organism evidence="2">
    <name type="scientific">Zooxanthella nutricula</name>
    <dbReference type="NCBI Taxonomy" id="1333877"/>
    <lineage>
        <taxon>Eukaryota</taxon>
        <taxon>Sar</taxon>
        <taxon>Alveolata</taxon>
        <taxon>Dinophyceae</taxon>
        <taxon>Peridiniales</taxon>
        <taxon>Peridiniales incertae sedis</taxon>
        <taxon>Zooxanthella</taxon>
    </lineage>
</organism>
<keyword evidence="1" id="KW-0732">Signal</keyword>
<feature type="chain" id="PRO_5030893864" evidence="1">
    <location>
        <begin position="27"/>
        <end position="258"/>
    </location>
</feature>
<gene>
    <name evidence="2" type="ORF">BRAN1462_LOCUS16087</name>
</gene>
<name>A0A7S2JA06_9DINO</name>
<dbReference type="EMBL" id="HBGW01025366">
    <property type="protein sequence ID" value="CAD9541941.1"/>
    <property type="molecule type" value="Transcribed_RNA"/>
</dbReference>
<accession>A0A7S2JA06</accession>
<protein>
    <submittedName>
        <fullName evidence="2">Uncharacterized protein</fullName>
    </submittedName>
</protein>
<evidence type="ECO:0000256" key="1">
    <source>
        <dbReference type="SAM" id="SignalP"/>
    </source>
</evidence>
<dbReference type="AlphaFoldDB" id="A0A7S2JA06"/>
<feature type="signal peptide" evidence="1">
    <location>
        <begin position="1"/>
        <end position="26"/>
    </location>
</feature>
<evidence type="ECO:0000313" key="2">
    <source>
        <dbReference type="EMBL" id="CAD9541941.1"/>
    </source>
</evidence>
<proteinExistence type="predicted"/>